<keyword evidence="10" id="KW-1185">Reference proteome</keyword>
<evidence type="ECO:0000256" key="5">
    <source>
        <dbReference type="ARBA" id="ARBA00022833"/>
    </source>
</evidence>
<dbReference type="InterPro" id="IPR000755">
    <property type="entry name" value="A_A_dipeptidase"/>
</dbReference>
<keyword evidence="3" id="KW-0479">Metal-binding</keyword>
<protein>
    <submittedName>
        <fullName evidence="9">D-alanyl-D-alanine dipeptidase</fullName>
    </submittedName>
</protein>
<evidence type="ECO:0000256" key="4">
    <source>
        <dbReference type="ARBA" id="ARBA00022801"/>
    </source>
</evidence>
<keyword evidence="4" id="KW-0378">Hydrolase</keyword>
<name>A0A1Y5THW4_9PROT</name>
<dbReference type="InterPro" id="IPR009045">
    <property type="entry name" value="Zn_M74/Hedgehog-like"/>
</dbReference>
<dbReference type="Gene3D" id="3.30.1380.10">
    <property type="match status" value="1"/>
</dbReference>
<evidence type="ECO:0000256" key="2">
    <source>
        <dbReference type="ARBA" id="ARBA00022670"/>
    </source>
</evidence>
<sequence>MSETNAREKDYWTSAMEDAAVFMSRASDVTISDHLEPFGGLRESADEAGVEVLFSDKPIATDMERQFYLRRGLIPAFIGAAREMNDRGWVLKVEDAYRTPLIQKKLQATPELFDAALEIVLWETDGVMPDSAFIFRRLLALIAYCPMAGTHISGTAMDISVVHRDSGEEVDRGAPYLEFSVKTPMRSPFVSDAAKANRQEITALMKRHGFVDYPWEFWHYNQGDSYEVVLSGDPSRGRYGPVEWDPVTGTATAVPNPRERLNSDAEIRSYLDAAIARRTASDAANR</sequence>
<keyword evidence="5" id="KW-0862">Zinc</keyword>
<keyword evidence="2" id="KW-0645">Protease</keyword>
<evidence type="ECO:0000256" key="8">
    <source>
        <dbReference type="ARBA" id="ARBA00023316"/>
    </source>
</evidence>
<accession>A0A1Y5THW4</accession>
<dbReference type="Proteomes" id="UP000193200">
    <property type="component" value="Unassembled WGS sequence"/>
</dbReference>
<evidence type="ECO:0000256" key="1">
    <source>
        <dbReference type="ARBA" id="ARBA00001362"/>
    </source>
</evidence>
<dbReference type="AlphaFoldDB" id="A0A1Y5THW4"/>
<dbReference type="GO" id="GO:0160237">
    <property type="term" value="F:D-Ala-D-Ala dipeptidase activity"/>
    <property type="evidence" value="ECO:0007669"/>
    <property type="project" value="UniProtKB-EC"/>
</dbReference>
<comment type="catalytic activity">
    <reaction evidence="1">
        <text>D-alanyl-D-alanine + H2O = 2 D-alanine</text>
        <dbReference type="Rhea" id="RHEA:20661"/>
        <dbReference type="ChEBI" id="CHEBI:15377"/>
        <dbReference type="ChEBI" id="CHEBI:57416"/>
        <dbReference type="ChEBI" id="CHEBI:57822"/>
        <dbReference type="EC" id="3.4.13.22"/>
    </reaction>
</comment>
<dbReference type="OrthoDB" id="9801430at2"/>
<proteinExistence type="predicted"/>
<dbReference type="InParanoid" id="A0A1Y5THW4"/>
<keyword evidence="7" id="KW-0482">Metalloprotease</keyword>
<keyword evidence="6" id="KW-0224">Dipeptidase</keyword>
<dbReference type="SUPFAM" id="SSF55166">
    <property type="entry name" value="Hedgehog/DD-peptidase"/>
    <property type="match status" value="1"/>
</dbReference>
<evidence type="ECO:0000256" key="7">
    <source>
        <dbReference type="ARBA" id="ARBA00023049"/>
    </source>
</evidence>
<dbReference type="Pfam" id="PF01427">
    <property type="entry name" value="Peptidase_M15"/>
    <property type="match status" value="1"/>
</dbReference>
<evidence type="ECO:0000313" key="10">
    <source>
        <dbReference type="Proteomes" id="UP000193200"/>
    </source>
</evidence>
<dbReference type="GO" id="GO:0006508">
    <property type="term" value="P:proteolysis"/>
    <property type="evidence" value="ECO:0007669"/>
    <property type="project" value="UniProtKB-KW"/>
</dbReference>
<organism evidence="9 10">
    <name type="scientific">Oceanibacterium hippocampi</name>
    <dbReference type="NCBI Taxonomy" id="745714"/>
    <lineage>
        <taxon>Bacteria</taxon>
        <taxon>Pseudomonadati</taxon>
        <taxon>Pseudomonadota</taxon>
        <taxon>Alphaproteobacteria</taxon>
        <taxon>Sneathiellales</taxon>
        <taxon>Sneathiellaceae</taxon>
        <taxon>Oceanibacterium</taxon>
    </lineage>
</organism>
<evidence type="ECO:0000313" key="9">
    <source>
        <dbReference type="EMBL" id="SLN64665.1"/>
    </source>
</evidence>
<reference evidence="9 10" key="1">
    <citation type="submission" date="2017-03" db="EMBL/GenBank/DDBJ databases">
        <authorList>
            <person name="Afonso C.L."/>
            <person name="Miller P.J."/>
            <person name="Scott M.A."/>
            <person name="Spackman E."/>
            <person name="Goraichik I."/>
            <person name="Dimitrov K.M."/>
            <person name="Suarez D.L."/>
            <person name="Swayne D.E."/>
        </authorList>
    </citation>
    <scope>NUCLEOTIDE SEQUENCE [LARGE SCALE GENOMIC DNA]</scope>
    <source>
        <strain evidence="9 10">CECT 7691</strain>
    </source>
</reference>
<dbReference type="GO" id="GO:0046872">
    <property type="term" value="F:metal ion binding"/>
    <property type="evidence" value="ECO:0007669"/>
    <property type="project" value="UniProtKB-KW"/>
</dbReference>
<evidence type="ECO:0000256" key="3">
    <source>
        <dbReference type="ARBA" id="ARBA00022723"/>
    </source>
</evidence>
<dbReference type="EMBL" id="FWFR01000002">
    <property type="protein sequence ID" value="SLN64665.1"/>
    <property type="molecule type" value="Genomic_DNA"/>
</dbReference>
<dbReference type="RefSeq" id="WP_085884253.1">
    <property type="nucleotide sequence ID" value="NZ_FWFR01000002.1"/>
</dbReference>
<dbReference type="PANTHER" id="PTHR43126:SF1">
    <property type="entry name" value="D-ALANYL-D-ALANINE DIPEPTIDASE"/>
    <property type="match status" value="1"/>
</dbReference>
<dbReference type="PANTHER" id="PTHR43126">
    <property type="entry name" value="D-ALANYL-D-ALANINE DIPEPTIDASE"/>
    <property type="match status" value="1"/>
</dbReference>
<dbReference type="GO" id="GO:0071555">
    <property type="term" value="P:cell wall organization"/>
    <property type="evidence" value="ECO:0007669"/>
    <property type="project" value="UniProtKB-KW"/>
</dbReference>
<gene>
    <name evidence="9" type="ORF">OCH7691_02936</name>
</gene>
<evidence type="ECO:0000256" key="6">
    <source>
        <dbReference type="ARBA" id="ARBA00022997"/>
    </source>
</evidence>
<dbReference type="GO" id="GO:0008237">
    <property type="term" value="F:metallopeptidase activity"/>
    <property type="evidence" value="ECO:0007669"/>
    <property type="project" value="UniProtKB-KW"/>
</dbReference>
<keyword evidence="8" id="KW-0961">Cell wall biogenesis/degradation</keyword>